<keyword evidence="1" id="KW-0812">Transmembrane</keyword>
<dbReference type="InterPro" id="IPR050904">
    <property type="entry name" value="Adhesion/Biosynth-related"/>
</dbReference>
<feature type="domain" description="FAS1" evidence="2">
    <location>
        <begin position="2"/>
        <end position="160"/>
    </location>
</feature>
<evidence type="ECO:0000256" key="1">
    <source>
        <dbReference type="SAM" id="Phobius"/>
    </source>
</evidence>
<name>A0A3M7ERJ3_HORWE</name>
<dbReference type="Pfam" id="PF02469">
    <property type="entry name" value="Fasciclin"/>
    <property type="match status" value="2"/>
</dbReference>
<accession>A0A3M7ERJ3</accession>
<dbReference type="Proteomes" id="UP000269276">
    <property type="component" value="Unassembled WGS sequence"/>
</dbReference>
<keyword evidence="1" id="KW-1133">Transmembrane helix</keyword>
<dbReference type="SMART" id="SM00554">
    <property type="entry name" value="FAS1"/>
    <property type="match status" value="2"/>
</dbReference>
<dbReference type="InterPro" id="IPR000782">
    <property type="entry name" value="FAS1_domain"/>
</dbReference>
<dbReference type="Gene3D" id="2.30.180.10">
    <property type="entry name" value="FAS1 domain"/>
    <property type="match status" value="2"/>
</dbReference>
<evidence type="ECO:0000313" key="4">
    <source>
        <dbReference type="Proteomes" id="UP000269276"/>
    </source>
</evidence>
<dbReference type="OrthoDB" id="286301at2759"/>
<evidence type="ECO:0000313" key="3">
    <source>
        <dbReference type="EMBL" id="RMY79060.1"/>
    </source>
</evidence>
<dbReference type="GO" id="GO:0000329">
    <property type="term" value="C:fungal-type vacuole membrane"/>
    <property type="evidence" value="ECO:0007669"/>
    <property type="project" value="TreeGrafter"/>
</dbReference>
<gene>
    <name evidence="3" type="ORF">D0863_00269</name>
</gene>
<dbReference type="EMBL" id="QWIP01000004">
    <property type="protein sequence ID" value="RMY79060.1"/>
    <property type="molecule type" value="Genomic_DNA"/>
</dbReference>
<keyword evidence="1" id="KW-0472">Membrane</keyword>
<dbReference type="GO" id="GO:0016236">
    <property type="term" value="P:macroautophagy"/>
    <property type="evidence" value="ECO:0007669"/>
    <property type="project" value="TreeGrafter"/>
</dbReference>
<dbReference type="PANTHER" id="PTHR10900:SF77">
    <property type="entry name" value="FI19380P1"/>
    <property type="match status" value="1"/>
</dbReference>
<dbReference type="PROSITE" id="PS50213">
    <property type="entry name" value="FAS1"/>
    <property type="match status" value="2"/>
</dbReference>
<dbReference type="PANTHER" id="PTHR10900">
    <property type="entry name" value="PERIOSTIN-RELATED"/>
    <property type="match status" value="1"/>
</dbReference>
<dbReference type="SUPFAM" id="SSF82153">
    <property type="entry name" value="FAS1 domain"/>
    <property type="match status" value="2"/>
</dbReference>
<evidence type="ECO:0000259" key="2">
    <source>
        <dbReference type="PROSITE" id="PS50213"/>
    </source>
</evidence>
<proteinExistence type="predicted"/>
<reference evidence="3 4" key="1">
    <citation type="journal article" date="2018" name="BMC Genomics">
        <title>Genomic evidence for intraspecific hybridization in a clonal and extremely halotolerant yeast.</title>
        <authorList>
            <person name="Gostincar C."/>
            <person name="Stajich J.E."/>
            <person name="Zupancic J."/>
            <person name="Zalar P."/>
            <person name="Gunde-Cimerman N."/>
        </authorList>
    </citation>
    <scope>NUCLEOTIDE SEQUENCE [LARGE SCALE GENOMIC DNA]</scope>
    <source>
        <strain evidence="3 4">EXF-2682</strain>
    </source>
</reference>
<sequence>MKESLADVLSSQKNLSSFNELLTTQLTDLLDELERYDAEDDPITILAPSNHAFDMLPNVQTIGQAIGDNNTAELENIMRYHVLSGIHSSQTLNSFFSFETSLLTAKNFTSVTGGQRGGAVLQGGDPPQIVFTSGQSTRSVVSKQDIEFKGGIIQQVDAFAIPPLPFVDTASSYNLANEPQAITSFLGAIYAQKNASLPRLLNTTKDVMIFAPANVAFEIIRGSITSMPSKTLHDVLSYHIVPSSDGPISEFANGTTLRTLQGQNLTMSFNSNSFFLNSARITTTDILIANGVIHIIDNVLSPNVTSAMPNPTSFTQAPVLPTTGLDGAFTTFLPDYVPSSSSETATASDGASASNGALYSVTGTRSATSSASASQTSFSSGAARSSPGLASAWFIPIVTALAMLIGVSVVR</sequence>
<feature type="domain" description="FAS1" evidence="2">
    <location>
        <begin position="169"/>
        <end position="300"/>
    </location>
</feature>
<comment type="caution">
    <text evidence="3">The sequence shown here is derived from an EMBL/GenBank/DDBJ whole genome shotgun (WGS) entry which is preliminary data.</text>
</comment>
<feature type="transmembrane region" description="Helical" evidence="1">
    <location>
        <begin position="390"/>
        <end position="410"/>
    </location>
</feature>
<protein>
    <recommendedName>
        <fullName evidence="2">FAS1 domain-containing protein</fullName>
    </recommendedName>
</protein>
<dbReference type="AlphaFoldDB" id="A0A3M7ERJ3"/>
<dbReference type="InterPro" id="IPR036378">
    <property type="entry name" value="FAS1_dom_sf"/>
</dbReference>
<organism evidence="3 4">
    <name type="scientific">Hortaea werneckii</name>
    <name type="common">Black yeast</name>
    <name type="synonym">Cladosporium werneckii</name>
    <dbReference type="NCBI Taxonomy" id="91943"/>
    <lineage>
        <taxon>Eukaryota</taxon>
        <taxon>Fungi</taxon>
        <taxon>Dikarya</taxon>
        <taxon>Ascomycota</taxon>
        <taxon>Pezizomycotina</taxon>
        <taxon>Dothideomycetes</taxon>
        <taxon>Dothideomycetidae</taxon>
        <taxon>Mycosphaerellales</taxon>
        <taxon>Teratosphaeriaceae</taxon>
        <taxon>Hortaea</taxon>
    </lineage>
</organism>